<keyword evidence="3" id="KW-0418">Kinase</keyword>
<evidence type="ECO:0000313" key="4">
    <source>
        <dbReference type="EMBL" id="KAJ0400855.1"/>
    </source>
</evidence>
<comment type="caution">
    <text evidence="4">The sequence shown here is derived from an EMBL/GenBank/DDBJ whole genome shotgun (WGS) entry which is preliminary data.</text>
</comment>
<gene>
    <name evidence="4" type="ORF">P43SY_000125</name>
</gene>
<dbReference type="SUPFAM" id="SSF56112">
    <property type="entry name" value="Protein kinase-like (PK-like)"/>
    <property type="match status" value="1"/>
</dbReference>
<dbReference type="Gene3D" id="3.90.1200.10">
    <property type="match status" value="1"/>
</dbReference>
<name>A0AAD5LH35_PYTIN</name>
<dbReference type="InterPro" id="IPR011009">
    <property type="entry name" value="Kinase-like_dom_sf"/>
</dbReference>
<organism evidence="4 5">
    <name type="scientific">Pythium insidiosum</name>
    <name type="common">Pythiosis disease agent</name>
    <dbReference type="NCBI Taxonomy" id="114742"/>
    <lineage>
        <taxon>Eukaryota</taxon>
        <taxon>Sar</taxon>
        <taxon>Stramenopiles</taxon>
        <taxon>Oomycota</taxon>
        <taxon>Peronosporomycetes</taxon>
        <taxon>Pythiales</taxon>
        <taxon>Pythiaceae</taxon>
        <taxon>Pythium</taxon>
    </lineage>
</organism>
<dbReference type="GO" id="GO:0102193">
    <property type="term" value="F:protein-ribulosamine 3-kinase activity"/>
    <property type="evidence" value="ECO:0007669"/>
    <property type="project" value="UniProtKB-EC"/>
</dbReference>
<keyword evidence="3" id="KW-0808">Transferase</keyword>
<sequence>MASAVRGVIATLYGQAPRSVRREHGGSISECFVVELDGGESARRPARVFVKLHDDEQVLRAEAAGLEAMQATRTVRVPAVLHVGAVGNTAYLVLEFLALRGQGSWSALGAALAALHTATGPDRFGFETDNFLGRTPQNNAWEPSWIEFFRARLAYQLDRLVESGVCSAQADRAFLARVEAVSKRLDCFFDPHEKITPSLLHGDLWQGNWGFLALDGTPVVFDPAAYYGHHEAELAMMTLFGDPPQSFFDAYFAVIPKALRFEERVPLYQLYHGLNHMNLFGRSYQRMCDDLLSQLEAR</sequence>
<dbReference type="PANTHER" id="PTHR12149">
    <property type="entry name" value="FRUCTOSAMINE 3 KINASE-RELATED PROTEIN"/>
    <property type="match status" value="1"/>
</dbReference>
<evidence type="ECO:0000256" key="2">
    <source>
        <dbReference type="ARBA" id="ARBA00048655"/>
    </source>
</evidence>
<keyword evidence="5" id="KW-1185">Reference proteome</keyword>
<dbReference type="PIRSF" id="PIRSF006221">
    <property type="entry name" value="Ketosamine-3-kinase"/>
    <property type="match status" value="1"/>
</dbReference>
<dbReference type="Proteomes" id="UP001209570">
    <property type="component" value="Unassembled WGS sequence"/>
</dbReference>
<dbReference type="Pfam" id="PF03881">
    <property type="entry name" value="Fructosamin_kin"/>
    <property type="match status" value="1"/>
</dbReference>
<proteinExistence type="inferred from homology"/>
<evidence type="ECO:0000256" key="1">
    <source>
        <dbReference type="ARBA" id="ARBA00011961"/>
    </source>
</evidence>
<reference evidence="4" key="1">
    <citation type="submission" date="2021-12" db="EMBL/GenBank/DDBJ databases">
        <title>Prjna785345.</title>
        <authorList>
            <person name="Rujirawat T."/>
            <person name="Krajaejun T."/>
        </authorList>
    </citation>
    <scope>NUCLEOTIDE SEQUENCE</scope>
    <source>
        <strain evidence="4">Pi057C3</strain>
    </source>
</reference>
<comment type="catalytic activity">
    <reaction evidence="2">
        <text>N(6)-D-ribulosyl-L-lysyl-[protein] + ATP = N(6)-(3-O-phospho-D-ribulosyl)-L-lysyl-[protein] + ADP + H(+)</text>
        <dbReference type="Rhea" id="RHEA:48432"/>
        <dbReference type="Rhea" id="RHEA-COMP:12103"/>
        <dbReference type="Rhea" id="RHEA-COMP:12104"/>
        <dbReference type="ChEBI" id="CHEBI:15378"/>
        <dbReference type="ChEBI" id="CHEBI:30616"/>
        <dbReference type="ChEBI" id="CHEBI:90418"/>
        <dbReference type="ChEBI" id="CHEBI:90420"/>
        <dbReference type="ChEBI" id="CHEBI:456216"/>
        <dbReference type="EC" id="2.7.1.172"/>
    </reaction>
    <physiologicalReaction direction="left-to-right" evidence="2">
        <dbReference type="Rhea" id="RHEA:48433"/>
    </physiologicalReaction>
</comment>
<dbReference type="InterPro" id="IPR016477">
    <property type="entry name" value="Fructo-/Ketosamine-3-kinase"/>
</dbReference>
<evidence type="ECO:0000256" key="3">
    <source>
        <dbReference type="PIRNR" id="PIRNR006221"/>
    </source>
</evidence>
<accession>A0AAD5LH35</accession>
<dbReference type="Gene3D" id="3.30.200.20">
    <property type="entry name" value="Phosphorylase Kinase, domain 1"/>
    <property type="match status" value="1"/>
</dbReference>
<dbReference type="EC" id="2.7.1.172" evidence="1"/>
<evidence type="ECO:0000313" key="5">
    <source>
        <dbReference type="Proteomes" id="UP001209570"/>
    </source>
</evidence>
<dbReference type="AlphaFoldDB" id="A0AAD5LH35"/>
<comment type="similarity">
    <text evidence="3">Belongs to the fructosamine kinase family.</text>
</comment>
<protein>
    <recommendedName>
        <fullName evidence="1">protein-ribulosamine 3-kinase</fullName>
        <ecNumber evidence="1">2.7.1.172</ecNumber>
    </recommendedName>
</protein>
<dbReference type="EMBL" id="JAKCXM010000144">
    <property type="protein sequence ID" value="KAJ0400855.1"/>
    <property type="molecule type" value="Genomic_DNA"/>
</dbReference>
<dbReference type="GO" id="GO:0016301">
    <property type="term" value="F:kinase activity"/>
    <property type="evidence" value="ECO:0007669"/>
    <property type="project" value="UniProtKB-UniRule"/>
</dbReference>
<dbReference type="PANTHER" id="PTHR12149:SF8">
    <property type="entry name" value="PROTEIN-RIBULOSAMINE 3-KINASE"/>
    <property type="match status" value="1"/>
</dbReference>